<proteinExistence type="inferred from homology"/>
<comment type="caution">
    <text evidence="6">The sequence shown here is derived from an EMBL/GenBank/DDBJ whole genome shotgun (WGS) entry which is preliminary data.</text>
</comment>
<dbReference type="Proteomes" id="UP000229307">
    <property type="component" value="Unassembled WGS sequence"/>
</dbReference>
<dbReference type="SMART" id="SM00640">
    <property type="entry name" value="Glyco_32"/>
    <property type="match status" value="1"/>
</dbReference>
<evidence type="ECO:0000313" key="7">
    <source>
        <dbReference type="Proteomes" id="UP000229307"/>
    </source>
</evidence>
<reference evidence="7" key="1">
    <citation type="submission" date="2017-09" db="EMBL/GenBank/DDBJ databases">
        <title>Depth-based differentiation of microbial function through sediment-hosted aquifers and enrichment of novel symbionts in the deep terrestrial subsurface.</title>
        <authorList>
            <person name="Probst A.J."/>
            <person name="Ladd B."/>
            <person name="Jarett J.K."/>
            <person name="Geller-Mcgrath D.E."/>
            <person name="Sieber C.M.K."/>
            <person name="Emerson J.B."/>
            <person name="Anantharaman K."/>
            <person name="Thomas B.C."/>
            <person name="Malmstrom R."/>
            <person name="Stieglmeier M."/>
            <person name="Klingl A."/>
            <person name="Woyke T."/>
            <person name="Ryan C.M."/>
            <person name="Banfield J.F."/>
        </authorList>
    </citation>
    <scope>NUCLEOTIDE SEQUENCE [LARGE SCALE GENOMIC DNA]</scope>
</reference>
<dbReference type="InterPro" id="IPR023296">
    <property type="entry name" value="Glyco_hydro_beta-prop_sf"/>
</dbReference>
<evidence type="ECO:0000256" key="4">
    <source>
        <dbReference type="ARBA" id="ARBA00023295"/>
    </source>
</evidence>
<dbReference type="PANTHER" id="PTHR43101:SF1">
    <property type="entry name" value="BETA-FRUCTOSIDASE"/>
    <property type="match status" value="1"/>
</dbReference>
<accession>A0A2M7SCB3</accession>
<sequence length="453" mass="51509">MNKAIEEAMKALEAAIPKAQADPDRPVFHMLPPAQWCNDPNGPVYHNGYYHIFYQHCPFGDTPGQGRWQMYWGHARSKDLVRWEHLPIAIWPSNDLGENGCWSGTAAIRDDGVPFIIYTSVGPNKNAKDASEHWAATGDPELITWKKHPANPVLSHKAHKDVKIEDWRDPFIFREGKKWYMVIGGHRVGGKGCITLYSSDDLEKWEFLGIPFEGTEDNWEVPNLFKLGSKWVLTYSPYSTIKYYTGDFDLKTLKFKPEYQGTVDFSPNFYAMNCFQLEKGRRVLIAWIGAWENGFKPGRGWAGCMSLPRELSILPSGQLVQKPIGEFSKLRAKHYDGLHSLQSLQSLQSQNINTLEIQAEIEGESWEMKLGTLEDGGKLAIACSGKEIDVLGTKIPLEKPGKTFELHMFLDRTVLEILINGVSCTKVVYLKNLKHEFSGNFKKIDAWKIKSIW</sequence>
<dbReference type="CDD" id="cd08996">
    <property type="entry name" value="GH32_FFase"/>
    <property type="match status" value="1"/>
</dbReference>
<dbReference type="EMBL" id="PFMR01000140">
    <property type="protein sequence ID" value="PIZ17131.1"/>
    <property type="molecule type" value="Genomic_DNA"/>
</dbReference>
<dbReference type="InterPro" id="IPR013148">
    <property type="entry name" value="Glyco_hydro_32_N"/>
</dbReference>
<dbReference type="Gene3D" id="2.60.120.560">
    <property type="entry name" value="Exo-inulinase, domain 1"/>
    <property type="match status" value="1"/>
</dbReference>
<dbReference type="PANTHER" id="PTHR43101">
    <property type="entry name" value="BETA-FRUCTOSIDASE"/>
    <property type="match status" value="1"/>
</dbReference>
<dbReference type="InterPro" id="IPR051214">
    <property type="entry name" value="GH32_Enzymes"/>
</dbReference>
<organism evidence="6 7">
    <name type="scientific">Candidatus Desantisbacteria bacterium CG_4_10_14_0_8_um_filter_48_22</name>
    <dbReference type="NCBI Taxonomy" id="1974543"/>
    <lineage>
        <taxon>Bacteria</taxon>
        <taxon>Candidatus Desantisiibacteriota</taxon>
    </lineage>
</organism>
<keyword evidence="4" id="KW-0326">Glycosidase</keyword>
<evidence type="ECO:0000256" key="3">
    <source>
        <dbReference type="ARBA" id="ARBA00022801"/>
    </source>
</evidence>
<keyword evidence="3" id="KW-0378">Hydrolase</keyword>
<dbReference type="AlphaFoldDB" id="A0A2M7SCB3"/>
<dbReference type="GO" id="GO:0004564">
    <property type="term" value="F:beta-fructofuranosidase activity"/>
    <property type="evidence" value="ECO:0007669"/>
    <property type="project" value="UniProtKB-EC"/>
</dbReference>
<evidence type="ECO:0000256" key="1">
    <source>
        <dbReference type="ARBA" id="ARBA00009902"/>
    </source>
</evidence>
<dbReference type="SUPFAM" id="SSF75005">
    <property type="entry name" value="Arabinanase/levansucrase/invertase"/>
    <property type="match status" value="1"/>
</dbReference>
<comment type="similarity">
    <text evidence="1">Belongs to the glycosyl hydrolase 32 family.</text>
</comment>
<name>A0A2M7SCB3_9BACT</name>
<dbReference type="InterPro" id="IPR001362">
    <property type="entry name" value="Glyco_hydro_32"/>
</dbReference>
<gene>
    <name evidence="6" type="ORF">COY52_05090</name>
</gene>
<dbReference type="GO" id="GO:0005975">
    <property type="term" value="P:carbohydrate metabolic process"/>
    <property type="evidence" value="ECO:0007669"/>
    <property type="project" value="InterPro"/>
</dbReference>
<protein>
    <recommendedName>
        <fullName evidence="2">beta-fructofuranosidase</fullName>
        <ecNumber evidence="2">3.2.1.26</ecNumber>
    </recommendedName>
</protein>
<evidence type="ECO:0000259" key="5">
    <source>
        <dbReference type="Pfam" id="PF00251"/>
    </source>
</evidence>
<dbReference type="EC" id="3.2.1.26" evidence="2"/>
<dbReference type="Pfam" id="PF00251">
    <property type="entry name" value="Glyco_hydro_32N"/>
    <property type="match status" value="1"/>
</dbReference>
<evidence type="ECO:0000256" key="2">
    <source>
        <dbReference type="ARBA" id="ARBA00012758"/>
    </source>
</evidence>
<feature type="domain" description="Glycosyl hydrolase family 32 N-terminal" evidence="5">
    <location>
        <begin position="29"/>
        <end position="323"/>
    </location>
</feature>
<dbReference type="Gene3D" id="2.115.10.20">
    <property type="entry name" value="Glycosyl hydrolase domain, family 43"/>
    <property type="match status" value="1"/>
</dbReference>
<evidence type="ECO:0000313" key="6">
    <source>
        <dbReference type="EMBL" id="PIZ17131.1"/>
    </source>
</evidence>